<gene>
    <name evidence="1" type="ORF">F5983_36385</name>
</gene>
<comment type="caution">
    <text evidence="1">The sequence shown here is derived from an EMBL/GenBank/DDBJ whole genome shotgun (WGS) entry which is preliminary data.</text>
</comment>
<reference evidence="1 2" key="1">
    <citation type="submission" date="2019-09" db="EMBL/GenBank/DDBJ databases">
        <authorList>
            <person name="Liu P."/>
        </authorList>
    </citation>
    <scope>NUCLEOTIDE SEQUENCE [LARGE SCALE GENOMIC DNA]</scope>
    <source>
        <strain evidence="1 2">TRM68085</strain>
    </source>
</reference>
<protein>
    <submittedName>
        <fullName evidence="1">Uncharacterized protein</fullName>
    </submittedName>
</protein>
<dbReference type="Proteomes" id="UP000326907">
    <property type="component" value="Unassembled WGS sequence"/>
</dbReference>
<accession>A0A5N5EAY3</accession>
<dbReference type="AlphaFoldDB" id="A0A5N5EAY3"/>
<proteinExistence type="predicted"/>
<dbReference type="EMBL" id="VYUA01000077">
    <property type="protein sequence ID" value="KAB2587729.1"/>
    <property type="molecule type" value="Genomic_DNA"/>
</dbReference>
<evidence type="ECO:0000313" key="1">
    <source>
        <dbReference type="EMBL" id="KAB2587729.1"/>
    </source>
</evidence>
<organism evidence="1 2">
    <name type="scientific">Streptomyces arboris</name>
    <dbReference type="NCBI Taxonomy" id="2600619"/>
    <lineage>
        <taxon>Bacteria</taxon>
        <taxon>Bacillati</taxon>
        <taxon>Actinomycetota</taxon>
        <taxon>Actinomycetes</taxon>
        <taxon>Kitasatosporales</taxon>
        <taxon>Streptomycetaceae</taxon>
        <taxon>Streptomyces</taxon>
    </lineage>
</organism>
<keyword evidence="2" id="KW-1185">Reference proteome</keyword>
<name>A0A5N5EAY3_9ACTN</name>
<evidence type="ECO:0000313" key="2">
    <source>
        <dbReference type="Proteomes" id="UP000326907"/>
    </source>
</evidence>
<sequence>MRTIARYLTAGGAVVTVTNRHESNCAGCGQVDDGDSESSARAWAQGHAELCRAMPVDGDGG</sequence>